<dbReference type="SUPFAM" id="SSF55811">
    <property type="entry name" value="Nudix"/>
    <property type="match status" value="1"/>
</dbReference>
<dbReference type="PANTHER" id="PTHR12629:SF0">
    <property type="entry name" value="DIPHOSPHOINOSITOL-POLYPHOSPHATE DIPHOSPHATASE"/>
    <property type="match status" value="1"/>
</dbReference>
<dbReference type="PROSITE" id="PS51462">
    <property type="entry name" value="NUDIX"/>
    <property type="match status" value="1"/>
</dbReference>
<evidence type="ECO:0000313" key="6">
    <source>
        <dbReference type="EMBL" id="QOL82771.1"/>
    </source>
</evidence>
<dbReference type="Proteomes" id="UP000594118">
    <property type="component" value="Chromosome"/>
</dbReference>
<keyword evidence="4" id="KW-0460">Magnesium</keyword>
<comment type="cofactor">
    <cofactor evidence="1">
        <name>Mg(2+)</name>
        <dbReference type="ChEBI" id="CHEBI:18420"/>
    </cofactor>
</comment>
<dbReference type="PANTHER" id="PTHR12629">
    <property type="entry name" value="DIPHOSPHOINOSITOL POLYPHOSPHATE PHOSPHOHYDROLASE"/>
    <property type="match status" value="1"/>
</dbReference>
<dbReference type="GO" id="GO:1901909">
    <property type="term" value="P:diadenosine hexaphosphate catabolic process"/>
    <property type="evidence" value="ECO:0007669"/>
    <property type="project" value="TreeGrafter"/>
</dbReference>
<evidence type="ECO:0000256" key="1">
    <source>
        <dbReference type="ARBA" id="ARBA00001946"/>
    </source>
</evidence>
<dbReference type="GO" id="GO:0046872">
    <property type="term" value="F:metal ion binding"/>
    <property type="evidence" value="ECO:0007669"/>
    <property type="project" value="UniProtKB-KW"/>
</dbReference>
<reference evidence="6 7" key="1">
    <citation type="submission" date="2019-10" db="EMBL/GenBank/DDBJ databases">
        <title>Pseudopuniceibacterium sp. HQ09 islated from Antarctica.</title>
        <authorList>
            <person name="Liao L."/>
            <person name="Su S."/>
            <person name="Chen B."/>
            <person name="Yu Y."/>
        </authorList>
    </citation>
    <scope>NUCLEOTIDE SEQUENCE [LARGE SCALE GENOMIC DNA]</scope>
    <source>
        <strain evidence="6 7">HQ09</strain>
    </source>
</reference>
<protein>
    <submittedName>
        <fullName evidence="6">NUDIX domain-containing protein</fullName>
    </submittedName>
</protein>
<sequence length="155" mass="17387">MLRTFWENVISPLISRPSRFQVAALCYRRLGGEVQVLVITSRDTGRWILPKGWPKRGYDAGGTALEEAWEEAGVKSDGAPPRLIGTYRYDKRLKGGVPVTTDVEVFAIRVIKLLDDFPEVGERTREWMTPEDAAEVVDETGLKALLRDLPVTLSD</sequence>
<gene>
    <name evidence="6" type="ORF">F3W81_19240</name>
</gene>
<dbReference type="GO" id="GO:0034431">
    <property type="term" value="F:bis(5'-adenosyl)-hexaphosphatase activity"/>
    <property type="evidence" value="ECO:0007669"/>
    <property type="project" value="TreeGrafter"/>
</dbReference>
<dbReference type="GO" id="GO:0008486">
    <property type="term" value="F:diphosphoinositol-polyphosphate diphosphatase activity"/>
    <property type="evidence" value="ECO:0007669"/>
    <property type="project" value="TreeGrafter"/>
</dbReference>
<evidence type="ECO:0000259" key="5">
    <source>
        <dbReference type="PROSITE" id="PS51462"/>
    </source>
</evidence>
<dbReference type="GO" id="GO:1901911">
    <property type="term" value="P:adenosine 5'-(hexahydrogen pentaphosphate) catabolic process"/>
    <property type="evidence" value="ECO:0007669"/>
    <property type="project" value="TreeGrafter"/>
</dbReference>
<proteinExistence type="predicted"/>
<accession>A0A7L9WR22</accession>
<dbReference type="AlphaFoldDB" id="A0A7L9WR22"/>
<dbReference type="GO" id="GO:0005737">
    <property type="term" value="C:cytoplasm"/>
    <property type="evidence" value="ECO:0007669"/>
    <property type="project" value="TreeGrafter"/>
</dbReference>
<dbReference type="GO" id="GO:0034432">
    <property type="term" value="F:bis(5'-adenosyl)-pentaphosphatase activity"/>
    <property type="evidence" value="ECO:0007669"/>
    <property type="project" value="TreeGrafter"/>
</dbReference>
<dbReference type="Pfam" id="PF00293">
    <property type="entry name" value="NUDIX"/>
    <property type="match status" value="1"/>
</dbReference>
<dbReference type="InterPro" id="IPR015797">
    <property type="entry name" value="NUDIX_hydrolase-like_dom_sf"/>
</dbReference>
<dbReference type="KEGG" id="pshq:F3W81_19240"/>
<dbReference type="GO" id="GO:0071543">
    <property type="term" value="P:diphosphoinositol polyphosphate metabolic process"/>
    <property type="evidence" value="ECO:0007669"/>
    <property type="project" value="TreeGrafter"/>
</dbReference>
<dbReference type="EMBL" id="CP045201">
    <property type="protein sequence ID" value="QOL82771.1"/>
    <property type="molecule type" value="Genomic_DNA"/>
</dbReference>
<dbReference type="InterPro" id="IPR000086">
    <property type="entry name" value="NUDIX_hydrolase_dom"/>
</dbReference>
<dbReference type="GO" id="GO:1901907">
    <property type="term" value="P:diadenosine pentaphosphate catabolic process"/>
    <property type="evidence" value="ECO:0007669"/>
    <property type="project" value="TreeGrafter"/>
</dbReference>
<evidence type="ECO:0000256" key="2">
    <source>
        <dbReference type="ARBA" id="ARBA00022723"/>
    </source>
</evidence>
<dbReference type="RefSeq" id="WP_193081098.1">
    <property type="nucleotide sequence ID" value="NZ_CP045201.1"/>
</dbReference>
<dbReference type="GO" id="GO:0000298">
    <property type="term" value="F:endopolyphosphatase activity"/>
    <property type="evidence" value="ECO:0007669"/>
    <property type="project" value="TreeGrafter"/>
</dbReference>
<feature type="domain" description="Nudix hydrolase" evidence="5">
    <location>
        <begin position="17"/>
        <end position="150"/>
    </location>
</feature>
<evidence type="ECO:0000256" key="4">
    <source>
        <dbReference type="ARBA" id="ARBA00022842"/>
    </source>
</evidence>
<dbReference type="Gene3D" id="3.90.79.10">
    <property type="entry name" value="Nucleoside Triphosphate Pyrophosphohydrolase"/>
    <property type="match status" value="1"/>
</dbReference>
<organism evidence="6 7">
    <name type="scientific">Pseudooceanicola spongiae</name>
    <dbReference type="NCBI Taxonomy" id="2613965"/>
    <lineage>
        <taxon>Bacteria</taxon>
        <taxon>Pseudomonadati</taxon>
        <taxon>Pseudomonadota</taxon>
        <taxon>Alphaproteobacteria</taxon>
        <taxon>Rhodobacterales</taxon>
        <taxon>Paracoccaceae</taxon>
        <taxon>Pseudooceanicola</taxon>
    </lineage>
</organism>
<keyword evidence="7" id="KW-1185">Reference proteome</keyword>
<keyword evidence="2" id="KW-0479">Metal-binding</keyword>
<name>A0A7L9WR22_9RHOB</name>
<evidence type="ECO:0000313" key="7">
    <source>
        <dbReference type="Proteomes" id="UP000594118"/>
    </source>
</evidence>
<evidence type="ECO:0000256" key="3">
    <source>
        <dbReference type="ARBA" id="ARBA00022801"/>
    </source>
</evidence>
<dbReference type="InterPro" id="IPR047198">
    <property type="entry name" value="DDP-like_NUDIX"/>
</dbReference>
<keyword evidence="3" id="KW-0378">Hydrolase</keyword>
<dbReference type="CDD" id="cd04666">
    <property type="entry name" value="NUDIX_DIPP2_like_Nudt4"/>
    <property type="match status" value="1"/>
</dbReference>